<comment type="caution">
    <text evidence="1">The sequence shown here is derived from an EMBL/GenBank/DDBJ whole genome shotgun (WGS) entry which is preliminary data.</text>
</comment>
<reference evidence="1" key="1">
    <citation type="submission" date="2023-12" db="EMBL/GenBank/DDBJ databases">
        <title>Genome assembly of Anisodus tanguticus.</title>
        <authorList>
            <person name="Wang Y.-J."/>
        </authorList>
    </citation>
    <scope>NUCLEOTIDE SEQUENCE</scope>
    <source>
        <strain evidence="1">KB-2021</strain>
        <tissue evidence="1">Leaf</tissue>
    </source>
</reference>
<dbReference type="AlphaFoldDB" id="A0AAE1S1K3"/>
<evidence type="ECO:0000313" key="2">
    <source>
        <dbReference type="Proteomes" id="UP001291623"/>
    </source>
</evidence>
<keyword evidence="2" id="KW-1185">Reference proteome</keyword>
<dbReference type="Proteomes" id="UP001291623">
    <property type="component" value="Unassembled WGS sequence"/>
</dbReference>
<sequence>MKQSKITGPIAIFTRAFANSGLGVTDLTHSLNHSPSPLHRRPTLSMFNFSVFSRIDLGVTDLNHSLNHSPAPLQRRPLFNFSVFSSDLHQCTRFKKSHHSNLPFFLFPTLTQFKSRRSFYKILTIQQGMLYCILNLCISL</sequence>
<dbReference type="EMBL" id="JAVYJV010000009">
    <property type="protein sequence ID" value="KAK4361828.1"/>
    <property type="molecule type" value="Genomic_DNA"/>
</dbReference>
<organism evidence="1 2">
    <name type="scientific">Anisodus tanguticus</name>
    <dbReference type="NCBI Taxonomy" id="243964"/>
    <lineage>
        <taxon>Eukaryota</taxon>
        <taxon>Viridiplantae</taxon>
        <taxon>Streptophyta</taxon>
        <taxon>Embryophyta</taxon>
        <taxon>Tracheophyta</taxon>
        <taxon>Spermatophyta</taxon>
        <taxon>Magnoliopsida</taxon>
        <taxon>eudicotyledons</taxon>
        <taxon>Gunneridae</taxon>
        <taxon>Pentapetalae</taxon>
        <taxon>asterids</taxon>
        <taxon>lamiids</taxon>
        <taxon>Solanales</taxon>
        <taxon>Solanaceae</taxon>
        <taxon>Solanoideae</taxon>
        <taxon>Hyoscyameae</taxon>
        <taxon>Anisodus</taxon>
    </lineage>
</organism>
<name>A0AAE1S1K3_9SOLA</name>
<protein>
    <submittedName>
        <fullName evidence="1">Uncharacterized protein</fullName>
    </submittedName>
</protein>
<gene>
    <name evidence="1" type="ORF">RND71_017069</name>
</gene>
<proteinExistence type="predicted"/>
<accession>A0AAE1S1K3</accession>
<evidence type="ECO:0000313" key="1">
    <source>
        <dbReference type="EMBL" id="KAK4361828.1"/>
    </source>
</evidence>